<keyword evidence="1" id="KW-1185">Reference proteome</keyword>
<dbReference type="InterPro" id="IPR042089">
    <property type="entry name" value="Peptidase_M13_dom_2"/>
</dbReference>
<sequence length="203" mass="24382">MEQNKGNSKSFYLESRTRSFDKFIDEFHEGKYNNESKVINTLYELRKKCKKLSTYKIYDCNLEVSNFGKYALSSIFIKRNKIRSEGNGDYNIIENMIKRIKEEFRLIIDEKKDDFDEETRNNFKYKFDKMKFVRNFDKLDLSNVTSMESCYDNIGIDYNDHITNILDKMKNLKALSYNEKDSLNSCRGKLFQPYIIMKLFVYE</sequence>
<evidence type="ECO:0000313" key="2">
    <source>
        <dbReference type="WBParaSite" id="SPAL_0000114700.1"/>
    </source>
</evidence>
<protein>
    <submittedName>
        <fullName evidence="2">PIR Superfamily Protein</fullName>
    </submittedName>
</protein>
<reference evidence="2" key="1">
    <citation type="submission" date="2017-02" db="UniProtKB">
        <authorList>
            <consortium name="WormBaseParasite"/>
        </authorList>
    </citation>
    <scope>IDENTIFICATION</scope>
</reference>
<dbReference type="Gene3D" id="3.40.390.10">
    <property type="entry name" value="Collagenase (Catalytic Domain)"/>
    <property type="match status" value="1"/>
</dbReference>
<dbReference type="Gene3D" id="1.10.1380.10">
    <property type="entry name" value="Neutral endopeptidase , domain2"/>
    <property type="match status" value="1"/>
</dbReference>
<dbReference type="AlphaFoldDB" id="A0A0N5B501"/>
<accession>A0A0N5B501</accession>
<proteinExistence type="predicted"/>
<dbReference type="Proteomes" id="UP000046392">
    <property type="component" value="Unplaced"/>
</dbReference>
<organism evidence="1 2">
    <name type="scientific">Strongyloides papillosus</name>
    <name type="common">Intestinal threadworm</name>
    <dbReference type="NCBI Taxonomy" id="174720"/>
    <lineage>
        <taxon>Eukaryota</taxon>
        <taxon>Metazoa</taxon>
        <taxon>Ecdysozoa</taxon>
        <taxon>Nematoda</taxon>
        <taxon>Chromadorea</taxon>
        <taxon>Rhabditida</taxon>
        <taxon>Tylenchina</taxon>
        <taxon>Panagrolaimomorpha</taxon>
        <taxon>Strongyloidoidea</taxon>
        <taxon>Strongyloididae</taxon>
        <taxon>Strongyloides</taxon>
    </lineage>
</organism>
<dbReference type="WBParaSite" id="SPAL_0000114700.1">
    <property type="protein sequence ID" value="SPAL_0000114700.1"/>
    <property type="gene ID" value="SPAL_0000114700"/>
</dbReference>
<evidence type="ECO:0000313" key="1">
    <source>
        <dbReference type="Proteomes" id="UP000046392"/>
    </source>
</evidence>
<dbReference type="InterPro" id="IPR024079">
    <property type="entry name" value="MetalloPept_cat_dom_sf"/>
</dbReference>
<dbReference type="GO" id="GO:0008237">
    <property type="term" value="F:metallopeptidase activity"/>
    <property type="evidence" value="ECO:0007669"/>
    <property type="project" value="InterPro"/>
</dbReference>
<name>A0A0N5B501_STREA</name>